<keyword evidence="4" id="KW-1015">Disulfide bond</keyword>
<dbReference type="GO" id="GO:0006952">
    <property type="term" value="P:defense response"/>
    <property type="evidence" value="ECO:0007669"/>
    <property type="project" value="InterPro"/>
</dbReference>
<dbReference type="PANTHER" id="PTHR10206:SF0">
    <property type="entry name" value="CATHELICIDIN B1-RELATED"/>
    <property type="match status" value="1"/>
</dbReference>
<evidence type="ECO:0000313" key="6">
    <source>
        <dbReference type="EMBL" id="QBC65428.1"/>
    </source>
</evidence>
<evidence type="ECO:0000256" key="4">
    <source>
        <dbReference type="ARBA" id="ARBA00023157"/>
    </source>
</evidence>
<comment type="similarity">
    <text evidence="2">Belongs to the cathelicidin family.</text>
</comment>
<dbReference type="Gene3D" id="3.10.450.10">
    <property type="match status" value="1"/>
</dbReference>
<dbReference type="SUPFAM" id="SSF54403">
    <property type="entry name" value="Cystatin/monellin"/>
    <property type="match status" value="1"/>
</dbReference>
<evidence type="ECO:0000256" key="5">
    <source>
        <dbReference type="SAM" id="SignalP"/>
    </source>
</evidence>
<dbReference type="EMBL" id="MH800186">
    <property type="protein sequence ID" value="QBC65428.1"/>
    <property type="molecule type" value="mRNA"/>
</dbReference>
<sequence>MKIWQCVVWLSAVTLEVSHSQSPDQEERIREALDLYNQREDVLYFYKPLEDLPAIPMQEETKDEILRFGIMETRCLKSEGGDAARCEFKPDGEVQICDLNLTAPGKENMQCDIITKISRVRRSRRPPTGHPCNYNSKPRLPGCNFPGSVHR</sequence>
<feature type="chain" id="PRO_5019170196" evidence="5">
    <location>
        <begin position="21"/>
        <end position="151"/>
    </location>
</feature>
<evidence type="ECO:0000256" key="1">
    <source>
        <dbReference type="ARBA" id="ARBA00004613"/>
    </source>
</evidence>
<proteinExistence type="evidence at transcript level"/>
<comment type="subcellular location">
    <subcellularLocation>
        <location evidence="1">Secreted</location>
    </subcellularLocation>
</comment>
<dbReference type="GO" id="GO:0005615">
    <property type="term" value="C:extracellular space"/>
    <property type="evidence" value="ECO:0007669"/>
    <property type="project" value="TreeGrafter"/>
</dbReference>
<evidence type="ECO:0000256" key="2">
    <source>
        <dbReference type="ARBA" id="ARBA00005320"/>
    </source>
</evidence>
<keyword evidence="5" id="KW-0732">Signal</keyword>
<dbReference type="AlphaFoldDB" id="A0A411JK82"/>
<dbReference type="InterPro" id="IPR046350">
    <property type="entry name" value="Cystatin_sf"/>
</dbReference>
<protein>
    <submittedName>
        <fullName evidence="6">Cathelicidin-like-2</fullName>
    </submittedName>
</protein>
<keyword evidence="3" id="KW-0964">Secreted</keyword>
<feature type="signal peptide" evidence="5">
    <location>
        <begin position="1"/>
        <end position="20"/>
    </location>
</feature>
<accession>A0A411JK82</accession>
<evidence type="ECO:0000256" key="3">
    <source>
        <dbReference type="ARBA" id="ARBA00022525"/>
    </source>
</evidence>
<name>A0A411JK82_AQUCT</name>
<organism evidence="6">
    <name type="scientific">Aquarana catesbeiana</name>
    <name type="common">American bullfrog</name>
    <name type="synonym">Rana catesbeiana</name>
    <dbReference type="NCBI Taxonomy" id="8400"/>
    <lineage>
        <taxon>Eukaryota</taxon>
        <taxon>Metazoa</taxon>
        <taxon>Chordata</taxon>
        <taxon>Craniata</taxon>
        <taxon>Vertebrata</taxon>
        <taxon>Euteleostomi</taxon>
        <taxon>Amphibia</taxon>
        <taxon>Batrachia</taxon>
        <taxon>Anura</taxon>
        <taxon>Neobatrachia</taxon>
        <taxon>Ranoidea</taxon>
        <taxon>Ranidae</taxon>
        <taxon>Aquarana</taxon>
    </lineage>
</organism>
<dbReference type="PANTHER" id="PTHR10206">
    <property type="entry name" value="CATHELICIDIN"/>
    <property type="match status" value="1"/>
</dbReference>
<dbReference type="Pfam" id="PF00666">
    <property type="entry name" value="Cathelicidins"/>
    <property type="match status" value="1"/>
</dbReference>
<dbReference type="InterPro" id="IPR001894">
    <property type="entry name" value="Cathelicidin-like"/>
</dbReference>
<reference evidence="6" key="1">
    <citation type="journal article" date="2019" name="Sci. Rep.">
        <title>Antimicrobial peptides from Rana [Lithobates] catesbeiana: Gene structure and bioinformatic identification of novel forms from tadpoles.</title>
        <authorList>
            <person name="Helbing C.C."/>
            <person name="Hammond S.A."/>
            <person name="Jackman S.H."/>
            <person name="Houston S."/>
            <person name="Warren R.L."/>
            <person name="Cameron C.E."/>
            <person name="Birol I."/>
        </authorList>
    </citation>
    <scope>NUCLEOTIDE SEQUENCE</scope>
</reference>